<dbReference type="Proteomes" id="UP000311382">
    <property type="component" value="Unassembled WGS sequence"/>
</dbReference>
<dbReference type="PANTHER" id="PTHR13387:SF9">
    <property type="entry name" value="PROTEIN HGH1 HOMOLOG"/>
    <property type="match status" value="1"/>
</dbReference>
<dbReference type="PANTHER" id="PTHR13387">
    <property type="entry name" value="PROTEIN HGH1 HOMOLOG"/>
    <property type="match status" value="1"/>
</dbReference>
<sequence length="481" mass="52009">MAATQTTQQLLELFSFLQDPQAPVRRIALASLLPYTTPDAPERKLFLRPDHVEQLATIAHTSLPIPAQIIAHDALSALINLSSTLDVVLRLHKLPGFVTGLVRMIIDEKALLADLACMLLSNMSKLDAVARQVLGLRVPFTIVTSEPSPAPAPAPEGQDEQREEGPAAKMAKLETTTEEIAALDLLLEVFLKGEGKQYNANANYDFLASVFANVSLLPQGRAFLLSTPDRTIEPPLAKLISFTEHPSTIRRGGVASTIKNAAFEKAGHTRLIASSNDGPPEEGCIDLLVQLLLPLCGNEEFDIDVLDELPSELQLLPADKQRESDPQIRTILVETLVLLATGRANRDAMRRRGVYPVIKEAHAWETVQGVKEPMVRLVNLLMREEGPDTAVEEVDAPTEEDALPPVPAWTAEPASASGSGSGTSFVGASGEVVTAPVDEPRGAEPGAPALGRGDDQPFVHHNVPLSRMQPEEDEDEMLLEV</sequence>
<dbReference type="EMBL" id="SOZI01000083">
    <property type="protein sequence ID" value="TNY19830.1"/>
    <property type="molecule type" value="Genomic_DNA"/>
</dbReference>
<dbReference type="InterPro" id="IPR016024">
    <property type="entry name" value="ARM-type_fold"/>
</dbReference>
<dbReference type="Pfam" id="PF04064">
    <property type="entry name" value="DUF384"/>
    <property type="match status" value="1"/>
</dbReference>
<comment type="similarity">
    <text evidence="1">Belongs to the HGH1 family.</text>
</comment>
<dbReference type="Pfam" id="PF04063">
    <property type="entry name" value="DUF383"/>
    <property type="match status" value="1"/>
</dbReference>
<name>A0A5C5FSR9_9BASI</name>
<feature type="domain" description="Protein HGH1 N-terminal" evidence="3">
    <location>
        <begin position="105"/>
        <end position="329"/>
    </location>
</feature>
<evidence type="ECO:0000256" key="2">
    <source>
        <dbReference type="SAM" id="MobiDB-lite"/>
    </source>
</evidence>
<feature type="region of interest" description="Disordered" evidence="2">
    <location>
        <begin position="146"/>
        <end position="168"/>
    </location>
</feature>
<feature type="region of interest" description="Disordered" evidence="2">
    <location>
        <begin position="395"/>
        <end position="481"/>
    </location>
</feature>
<protein>
    <submittedName>
        <fullName evidence="5">Uncharacterized protein</fullName>
    </submittedName>
</protein>
<proteinExistence type="inferred from homology"/>
<feature type="domain" description="Protein HGH1 C-terminal" evidence="4">
    <location>
        <begin position="335"/>
        <end position="388"/>
    </location>
</feature>
<dbReference type="InterPro" id="IPR007205">
    <property type="entry name" value="Protein_HGH1_N"/>
</dbReference>
<reference evidence="5 6" key="1">
    <citation type="submission" date="2019-03" db="EMBL/GenBank/DDBJ databases">
        <title>Rhodosporidium diobovatum UCD-FST 08-225 genome sequencing, assembly, and annotation.</title>
        <authorList>
            <person name="Fakankun I.U."/>
            <person name="Fristensky B."/>
            <person name="Levin D.B."/>
        </authorList>
    </citation>
    <scope>NUCLEOTIDE SEQUENCE [LARGE SCALE GENOMIC DNA]</scope>
    <source>
        <strain evidence="5 6">UCD-FST 08-225</strain>
    </source>
</reference>
<dbReference type="OrthoDB" id="338814at2759"/>
<feature type="compositionally biased region" description="Low complexity" evidence="2">
    <location>
        <begin position="414"/>
        <end position="430"/>
    </location>
</feature>
<evidence type="ECO:0000313" key="6">
    <source>
        <dbReference type="Proteomes" id="UP000311382"/>
    </source>
</evidence>
<evidence type="ECO:0000259" key="3">
    <source>
        <dbReference type="Pfam" id="PF04063"/>
    </source>
</evidence>
<dbReference type="SUPFAM" id="SSF48371">
    <property type="entry name" value="ARM repeat"/>
    <property type="match status" value="1"/>
</dbReference>
<dbReference type="InterPro" id="IPR007206">
    <property type="entry name" value="Protein_HGH1_C"/>
</dbReference>
<dbReference type="InterPro" id="IPR039717">
    <property type="entry name" value="Hgh1"/>
</dbReference>
<evidence type="ECO:0000256" key="1">
    <source>
        <dbReference type="ARBA" id="ARBA00006712"/>
    </source>
</evidence>
<comment type="caution">
    <text evidence="5">The sequence shown here is derived from an EMBL/GenBank/DDBJ whole genome shotgun (WGS) entry which is preliminary data.</text>
</comment>
<evidence type="ECO:0000259" key="4">
    <source>
        <dbReference type="Pfam" id="PF04064"/>
    </source>
</evidence>
<accession>A0A5C5FSR9</accession>
<evidence type="ECO:0000313" key="5">
    <source>
        <dbReference type="EMBL" id="TNY19830.1"/>
    </source>
</evidence>
<dbReference type="STRING" id="5288.A0A5C5FSR9"/>
<gene>
    <name evidence="5" type="ORF">DMC30DRAFT_417517</name>
</gene>
<keyword evidence="6" id="KW-1185">Reference proteome</keyword>
<feature type="compositionally biased region" description="Acidic residues" evidence="2">
    <location>
        <begin position="471"/>
        <end position="481"/>
    </location>
</feature>
<organism evidence="5 6">
    <name type="scientific">Rhodotorula diobovata</name>
    <dbReference type="NCBI Taxonomy" id="5288"/>
    <lineage>
        <taxon>Eukaryota</taxon>
        <taxon>Fungi</taxon>
        <taxon>Dikarya</taxon>
        <taxon>Basidiomycota</taxon>
        <taxon>Pucciniomycotina</taxon>
        <taxon>Microbotryomycetes</taxon>
        <taxon>Sporidiobolales</taxon>
        <taxon>Sporidiobolaceae</taxon>
        <taxon>Rhodotorula</taxon>
    </lineage>
</organism>
<dbReference type="AlphaFoldDB" id="A0A5C5FSR9"/>